<organism evidence="7 8">
    <name type="scientific">Staurois parvus</name>
    <dbReference type="NCBI Taxonomy" id="386267"/>
    <lineage>
        <taxon>Eukaryota</taxon>
        <taxon>Metazoa</taxon>
        <taxon>Chordata</taxon>
        <taxon>Craniata</taxon>
        <taxon>Vertebrata</taxon>
        <taxon>Euteleostomi</taxon>
        <taxon>Amphibia</taxon>
        <taxon>Batrachia</taxon>
        <taxon>Anura</taxon>
        <taxon>Neobatrachia</taxon>
        <taxon>Ranoidea</taxon>
        <taxon>Ranidae</taxon>
        <taxon>Staurois</taxon>
    </lineage>
</organism>
<gene>
    <name evidence="7" type="ORF">SPARVUS_LOCUS11287231</name>
</gene>
<feature type="compositionally biased region" description="Low complexity" evidence="6">
    <location>
        <begin position="208"/>
        <end position="224"/>
    </location>
</feature>
<dbReference type="InterPro" id="IPR051643">
    <property type="entry name" value="Transcr_Reg_ZincFinger"/>
</dbReference>
<reference evidence="7" key="1">
    <citation type="submission" date="2023-05" db="EMBL/GenBank/DDBJ databases">
        <authorList>
            <person name="Stuckert A."/>
        </authorList>
    </citation>
    <scope>NUCLEOTIDE SEQUENCE</scope>
</reference>
<evidence type="ECO:0000313" key="8">
    <source>
        <dbReference type="Proteomes" id="UP001162483"/>
    </source>
</evidence>
<evidence type="ECO:0008006" key="9">
    <source>
        <dbReference type="Google" id="ProtNLM"/>
    </source>
</evidence>
<keyword evidence="4" id="KW-0862">Zinc</keyword>
<feature type="region of interest" description="Disordered" evidence="6">
    <location>
        <begin position="174"/>
        <end position="241"/>
    </location>
</feature>
<sequence>FCGAWFETRKGLASHARAHLRHLGVADPDAKSSPIATLNALIKSEDFKKQMSGQTAADIDPLARVPGHSNSPNTERNSSSKSKETGTFIKPRESTNKANSDASANLSEGGYCSVSTESGLKLANSTGPIETSAHFKCPSGSGNSTQIKIVEAGAPRVLSLEAGAYSKLVEAGSSQVKSESGHGHGKVEPGNQSKPSIGLAHPKPTLASTPPTKKMKTPSPSCKSNLDPYWAQKNASTPLNL</sequence>
<comment type="subcellular location">
    <subcellularLocation>
        <location evidence="1">Nucleus</location>
    </subcellularLocation>
</comment>
<comment type="caution">
    <text evidence="7">The sequence shown here is derived from an EMBL/GenBank/DDBJ whole genome shotgun (WGS) entry which is preliminary data.</text>
</comment>
<proteinExistence type="predicted"/>
<evidence type="ECO:0000256" key="1">
    <source>
        <dbReference type="ARBA" id="ARBA00004123"/>
    </source>
</evidence>
<accession>A0ABN9F4D4</accession>
<evidence type="ECO:0000256" key="2">
    <source>
        <dbReference type="ARBA" id="ARBA00022723"/>
    </source>
</evidence>
<keyword evidence="3" id="KW-0863">Zinc-finger</keyword>
<dbReference type="PANTHER" id="PTHR24396:SF22">
    <property type="entry name" value="PROTEIN WIZ"/>
    <property type="match status" value="1"/>
</dbReference>
<keyword evidence="8" id="KW-1185">Reference proteome</keyword>
<evidence type="ECO:0000256" key="3">
    <source>
        <dbReference type="ARBA" id="ARBA00022771"/>
    </source>
</evidence>
<feature type="compositionally biased region" description="Polar residues" evidence="6">
    <location>
        <begin position="68"/>
        <end position="80"/>
    </location>
</feature>
<feature type="region of interest" description="Disordered" evidence="6">
    <location>
        <begin position="52"/>
        <end position="107"/>
    </location>
</feature>
<dbReference type="EMBL" id="CATNWA010016349">
    <property type="protein sequence ID" value="CAI9591926.1"/>
    <property type="molecule type" value="Genomic_DNA"/>
</dbReference>
<protein>
    <recommendedName>
        <fullName evidence="9">C2H2-type domain-containing protein</fullName>
    </recommendedName>
</protein>
<dbReference type="PANTHER" id="PTHR24396">
    <property type="entry name" value="ZINC FINGER PROTEIN"/>
    <property type="match status" value="1"/>
</dbReference>
<keyword evidence="2" id="KW-0479">Metal-binding</keyword>
<evidence type="ECO:0000256" key="4">
    <source>
        <dbReference type="ARBA" id="ARBA00022833"/>
    </source>
</evidence>
<feature type="non-terminal residue" evidence="7">
    <location>
        <position position="1"/>
    </location>
</feature>
<dbReference type="Proteomes" id="UP001162483">
    <property type="component" value="Unassembled WGS sequence"/>
</dbReference>
<feature type="compositionally biased region" description="Polar residues" evidence="6">
    <location>
        <begin position="96"/>
        <end position="106"/>
    </location>
</feature>
<evidence type="ECO:0000313" key="7">
    <source>
        <dbReference type="EMBL" id="CAI9591926.1"/>
    </source>
</evidence>
<evidence type="ECO:0000256" key="6">
    <source>
        <dbReference type="SAM" id="MobiDB-lite"/>
    </source>
</evidence>
<name>A0ABN9F4D4_9NEOB</name>
<keyword evidence="5" id="KW-0539">Nucleus</keyword>
<evidence type="ECO:0000256" key="5">
    <source>
        <dbReference type="ARBA" id="ARBA00023242"/>
    </source>
</evidence>